<dbReference type="Gene3D" id="3.40.50.150">
    <property type="entry name" value="Vaccinia Virus protein VP39"/>
    <property type="match status" value="1"/>
</dbReference>
<dbReference type="PROSITE" id="PS01230">
    <property type="entry name" value="TRMA_1"/>
    <property type="match status" value="1"/>
</dbReference>
<evidence type="ECO:0000256" key="5">
    <source>
        <dbReference type="PROSITE-ProRule" id="PRU10015"/>
    </source>
</evidence>
<dbReference type="PROSITE" id="PS01231">
    <property type="entry name" value="TRMA_2"/>
    <property type="match status" value="1"/>
</dbReference>
<organism evidence="6 7">
    <name type="scientific">Bowdeniella nasicola</name>
    <dbReference type="NCBI Taxonomy" id="208480"/>
    <lineage>
        <taxon>Bacteria</taxon>
        <taxon>Bacillati</taxon>
        <taxon>Actinomycetota</taxon>
        <taxon>Actinomycetes</taxon>
        <taxon>Actinomycetales</taxon>
        <taxon>Actinomycetaceae</taxon>
        <taxon>Bowdeniella</taxon>
    </lineage>
</organism>
<name>A0A1H4AMI5_9ACTO</name>
<keyword evidence="2 4" id="KW-0808">Transferase</keyword>
<feature type="binding site" evidence="4">
    <location>
        <position position="215"/>
    </location>
    <ligand>
        <name>S-adenosyl-L-methionine</name>
        <dbReference type="ChEBI" id="CHEBI:59789"/>
    </ligand>
</feature>
<dbReference type="PROSITE" id="PS51687">
    <property type="entry name" value="SAM_MT_RNA_M5U"/>
    <property type="match status" value="1"/>
</dbReference>
<proteinExistence type="inferred from homology"/>
<dbReference type="InterPro" id="IPR029063">
    <property type="entry name" value="SAM-dependent_MTases_sf"/>
</dbReference>
<keyword evidence="7" id="KW-1185">Reference proteome</keyword>
<feature type="binding site" evidence="4">
    <location>
        <position position="315"/>
    </location>
    <ligand>
        <name>S-adenosyl-L-methionine</name>
        <dbReference type="ChEBI" id="CHEBI:59789"/>
    </ligand>
</feature>
<dbReference type="GO" id="GO:0070475">
    <property type="term" value="P:rRNA base methylation"/>
    <property type="evidence" value="ECO:0007669"/>
    <property type="project" value="TreeGrafter"/>
</dbReference>
<dbReference type="CDD" id="cd02440">
    <property type="entry name" value="AdoMet_MTases"/>
    <property type="match status" value="1"/>
</dbReference>
<evidence type="ECO:0000256" key="2">
    <source>
        <dbReference type="ARBA" id="ARBA00022679"/>
    </source>
</evidence>
<evidence type="ECO:0000313" key="7">
    <source>
        <dbReference type="Proteomes" id="UP000199288"/>
    </source>
</evidence>
<evidence type="ECO:0000256" key="3">
    <source>
        <dbReference type="ARBA" id="ARBA00022691"/>
    </source>
</evidence>
<dbReference type="EMBL" id="FNQV01000008">
    <property type="protein sequence ID" value="SEA37095.1"/>
    <property type="molecule type" value="Genomic_DNA"/>
</dbReference>
<feature type="binding site" evidence="4">
    <location>
        <position position="268"/>
    </location>
    <ligand>
        <name>S-adenosyl-L-methionine</name>
        <dbReference type="ChEBI" id="CHEBI:59789"/>
    </ligand>
</feature>
<comment type="similarity">
    <text evidence="4">Belongs to the class I-like SAM-binding methyltransferase superfamily. RNA M5U methyltransferase family.</text>
</comment>
<dbReference type="InterPro" id="IPR030390">
    <property type="entry name" value="MeTrfase_TrmA_AS"/>
</dbReference>
<gene>
    <name evidence="6" type="ORF">SAMN02910418_01443</name>
</gene>
<evidence type="ECO:0000256" key="1">
    <source>
        <dbReference type="ARBA" id="ARBA00022603"/>
    </source>
</evidence>
<accession>A0A1H4AMI5</accession>
<keyword evidence="3 4" id="KW-0949">S-adenosyl-L-methionine</keyword>
<dbReference type="InterPro" id="IPR030391">
    <property type="entry name" value="MeTrfase_TrmA_CS"/>
</dbReference>
<dbReference type="AlphaFoldDB" id="A0A1H4AMI5"/>
<evidence type="ECO:0000256" key="4">
    <source>
        <dbReference type="PROSITE-ProRule" id="PRU01024"/>
    </source>
</evidence>
<dbReference type="GO" id="GO:0070041">
    <property type="term" value="F:rRNA (uridine-C5-)-methyltransferase activity"/>
    <property type="evidence" value="ECO:0007669"/>
    <property type="project" value="TreeGrafter"/>
</dbReference>
<evidence type="ECO:0000313" key="6">
    <source>
        <dbReference type="EMBL" id="SEA37095.1"/>
    </source>
</evidence>
<dbReference type="PANTHER" id="PTHR11061:SF30">
    <property type="entry name" value="TRNA (URACIL(54)-C(5))-METHYLTRANSFERASE"/>
    <property type="match status" value="1"/>
</dbReference>
<dbReference type="Pfam" id="PF05958">
    <property type="entry name" value="tRNA_U5-meth_tr"/>
    <property type="match status" value="2"/>
</dbReference>
<protein>
    <submittedName>
        <fullName evidence="6">23S rRNA (Uracil747-C5)-methyltransferase</fullName>
    </submittedName>
</protein>
<dbReference type="SUPFAM" id="SSF53335">
    <property type="entry name" value="S-adenosyl-L-methionine-dependent methyltransferases"/>
    <property type="match status" value="1"/>
</dbReference>
<feature type="binding site" evidence="4">
    <location>
        <position position="247"/>
    </location>
    <ligand>
        <name>S-adenosyl-L-methionine</name>
        <dbReference type="ChEBI" id="CHEBI:59789"/>
    </ligand>
</feature>
<reference evidence="7" key="1">
    <citation type="submission" date="2016-10" db="EMBL/GenBank/DDBJ databases">
        <authorList>
            <person name="Varghese N."/>
            <person name="Submissions S."/>
        </authorList>
    </citation>
    <scope>NUCLEOTIDE SEQUENCE [LARGE SCALE GENOMIC DNA]</scope>
    <source>
        <strain evidence="7">KPR-1</strain>
    </source>
</reference>
<feature type="active site" description="Nucleophile" evidence="4">
    <location>
        <position position="341"/>
    </location>
</feature>
<dbReference type="Gene3D" id="2.40.50.1070">
    <property type="match status" value="1"/>
</dbReference>
<keyword evidence="1 4" id="KW-0489">Methyltransferase</keyword>
<dbReference type="InterPro" id="IPR010280">
    <property type="entry name" value="U5_MeTrfase_fam"/>
</dbReference>
<dbReference type="PANTHER" id="PTHR11061">
    <property type="entry name" value="RNA M5U METHYLTRANSFERASE"/>
    <property type="match status" value="1"/>
</dbReference>
<feature type="active site" evidence="5">
    <location>
        <position position="341"/>
    </location>
</feature>
<sequence>MKAMRCAYFETEQCRSCPEIQTPYRTQLADKDAATRHLLRDHVPDAAWHPIVASQPDHFRTKVKLAVGGTALHPRLGFIESDATVTDIRLCPIQDRAITTLLPELSAFIARASLTPYDVAARSGELKYLLITVAPTGQAMLRFVLRSREAEARIRKHLPALLAALPQLAVVSINLLPQHKAVTEGDQEIPLTSEQLLPVPLPGLTLFLPPKSFIQTNTQVASELYQTAATLVDRLSLPERSRIYDLYCGIGGFALSLAGAGRAITGVEISAPAIEAATRAAALLAPRAGQSISFVAGDALSWARQAQPADLVVVNPPRRGIGAELAQWLNTNAPAVLYSSCNAASLASDLAHLPRLRPVYAQVFDMFPHTRHTETLVLLQRED</sequence>
<dbReference type="Proteomes" id="UP000199288">
    <property type="component" value="Unassembled WGS sequence"/>
</dbReference>